<keyword evidence="2" id="KW-0812">Transmembrane</keyword>
<dbReference type="AlphaFoldDB" id="A0A542BN91"/>
<accession>A0A542BN91</accession>
<evidence type="ECO:0000313" key="5">
    <source>
        <dbReference type="EMBL" id="TVZ72407.1"/>
    </source>
</evidence>
<evidence type="ECO:0000259" key="3">
    <source>
        <dbReference type="Pfam" id="PF06812"/>
    </source>
</evidence>
<evidence type="ECO:0000256" key="1">
    <source>
        <dbReference type="SAM" id="MobiDB-lite"/>
    </source>
</evidence>
<comment type="caution">
    <text evidence="5">The sequence shown here is derived from an EMBL/GenBank/DDBJ whole genome shotgun (WGS) entry which is preliminary data.</text>
</comment>
<evidence type="ECO:0000256" key="2">
    <source>
        <dbReference type="SAM" id="Phobius"/>
    </source>
</evidence>
<reference evidence="5" key="2">
    <citation type="submission" date="2019-08" db="EMBL/GenBank/DDBJ databases">
        <title>Investigation of anaerobic lignin degradation for improved lignocellulosic biofuels.</title>
        <authorList>
            <person name="Deangelis K.PhD."/>
        </authorList>
    </citation>
    <scope>NUCLEOTIDE SEQUENCE [LARGE SCALE GENOMIC DNA]</scope>
    <source>
        <strain evidence="5">128R</strain>
    </source>
</reference>
<dbReference type="InterPro" id="IPR021069">
    <property type="entry name" value="ImpA_C"/>
</dbReference>
<dbReference type="PANTHER" id="PTHR37024:SF5">
    <property type="entry name" value="IMPA N-TERMINAL DOMAIN-CONTAINING PROTEIN"/>
    <property type="match status" value="1"/>
</dbReference>
<dbReference type="InterPro" id="IPR010657">
    <property type="entry name" value="ImpA_N"/>
</dbReference>
<evidence type="ECO:0000259" key="4">
    <source>
        <dbReference type="Pfam" id="PF12486"/>
    </source>
</evidence>
<keyword evidence="2" id="KW-1133">Transmembrane helix</keyword>
<dbReference type="PANTHER" id="PTHR37024">
    <property type="entry name" value="TYPE VI SECRETION SYSTEM DUF2094 AND IMPA-RELATED DOMAIN PROTEIN"/>
    <property type="match status" value="1"/>
</dbReference>
<dbReference type="Pfam" id="PF06812">
    <property type="entry name" value="ImpA_N"/>
    <property type="match status" value="1"/>
</dbReference>
<keyword evidence="2" id="KW-0472">Membrane</keyword>
<dbReference type="EMBL" id="VISQ01000001">
    <property type="protein sequence ID" value="TVZ72407.1"/>
    <property type="molecule type" value="Genomic_DNA"/>
</dbReference>
<sequence>MSEASENIIIQTGSDPRRWPEFSAIREEINKINHPARPEVNWRLIESLALTLFRTNGVDLQTAVYYALARTQKHGLAGFTESCELLAGMVVSQWEQLWPEQLQARTEILEWFNTRVGGQLRQHEFENDDLRMVYRAERALQLLCDKLQQVELKRVPRIENLLYLMQNTAKRLEAAHEAAKKPPVESLQMPPMVYLSVPENEPIRTVLSAPKASVKDAPPPYEEPLVKKPTPPPEEPLPKVEVRFATPPVAKKRPSALWGFGSGVLCSLLVAAGIYLVQVKPMQQQLAALAATPEGAVQLWLTDPDLASYGQQLSNLENVSPLASLRSADSSVAVARQLWPTDANQVAESQRWERLLQARIGSSEVADSSYFNVQQRLQALSAKLLEQEQNRGSLTISYLKTAVYQMQSELNRETPLEELLRQLSVSVEKHQPASPVLIKQIDDRWNALLSRYHQLMLQAEPAR</sequence>
<reference evidence="5" key="1">
    <citation type="submission" date="2019-06" db="EMBL/GenBank/DDBJ databases">
        <authorList>
            <person name="Deangelis K."/>
            <person name="Huntemann M."/>
            <person name="Clum A."/>
            <person name="Pillay M."/>
            <person name="Palaniappan K."/>
            <person name="Varghese N."/>
            <person name="Mikhailova N."/>
            <person name="Stamatis D."/>
            <person name="Reddy T."/>
            <person name="Daum C."/>
            <person name="Shapiro N."/>
            <person name="Ivanova N."/>
            <person name="Kyrpides N."/>
            <person name="Woyke T."/>
        </authorList>
    </citation>
    <scope>NUCLEOTIDE SEQUENCE [LARGE SCALE GENOMIC DNA]</scope>
    <source>
        <strain evidence="5">128R</strain>
    </source>
</reference>
<name>A0A542BN91_SERFO</name>
<feature type="domain" description="ImpA N-terminal" evidence="3">
    <location>
        <begin position="12"/>
        <end position="113"/>
    </location>
</feature>
<feature type="transmembrane region" description="Helical" evidence="2">
    <location>
        <begin position="256"/>
        <end position="277"/>
    </location>
</feature>
<dbReference type="Pfam" id="PF12486">
    <property type="entry name" value="VasL"/>
    <property type="match status" value="1"/>
</dbReference>
<organism evidence="5">
    <name type="scientific">Serratia fonticola</name>
    <dbReference type="NCBI Taxonomy" id="47917"/>
    <lineage>
        <taxon>Bacteria</taxon>
        <taxon>Pseudomonadati</taxon>
        <taxon>Pseudomonadota</taxon>
        <taxon>Gammaproteobacteria</taxon>
        <taxon>Enterobacterales</taxon>
        <taxon>Yersiniaceae</taxon>
        <taxon>Serratia</taxon>
    </lineage>
</organism>
<feature type="region of interest" description="Disordered" evidence="1">
    <location>
        <begin position="211"/>
        <end position="239"/>
    </location>
</feature>
<protein>
    <submittedName>
        <fullName evidence="5">Type VI secretion system protein VasL</fullName>
    </submittedName>
</protein>
<dbReference type="OrthoDB" id="5579595at2"/>
<proteinExistence type="predicted"/>
<gene>
    <name evidence="5" type="ORF">FHU10_5085</name>
</gene>
<feature type="domain" description="ImpA C-terminal" evidence="4">
    <location>
        <begin position="309"/>
        <end position="455"/>
    </location>
</feature>